<feature type="signal peptide" evidence="2">
    <location>
        <begin position="1"/>
        <end position="21"/>
    </location>
</feature>
<dbReference type="Proteomes" id="UP000193484">
    <property type="component" value="Unassembled WGS sequence"/>
</dbReference>
<feature type="chain" id="PRO_5038840507" description="Lipoprotein" evidence="2">
    <location>
        <begin position="22"/>
        <end position="101"/>
    </location>
</feature>
<name>A0A1X1RJ91_MYCFA</name>
<keyword evidence="2" id="KW-0732">Signal</keyword>
<gene>
    <name evidence="3" type="ORF">AWC04_02950</name>
</gene>
<dbReference type="AlphaFoldDB" id="A0A1X1RJ91"/>
<dbReference type="PROSITE" id="PS51257">
    <property type="entry name" value="PROKAR_LIPOPROTEIN"/>
    <property type="match status" value="1"/>
</dbReference>
<dbReference type="RefSeq" id="WP_085092931.1">
    <property type="nucleotide sequence ID" value="NZ_AP022603.1"/>
</dbReference>
<reference evidence="3 4" key="1">
    <citation type="submission" date="2016-01" db="EMBL/GenBank/DDBJ databases">
        <title>The new phylogeny of the genus Mycobacterium.</title>
        <authorList>
            <person name="Tarcisio F."/>
            <person name="Conor M."/>
            <person name="Antonella G."/>
            <person name="Elisabetta G."/>
            <person name="Giulia F.S."/>
            <person name="Sara T."/>
            <person name="Anna F."/>
            <person name="Clotilde B."/>
            <person name="Roberto B."/>
            <person name="Veronica D.S."/>
            <person name="Fabio R."/>
            <person name="Monica P."/>
            <person name="Olivier J."/>
            <person name="Enrico T."/>
            <person name="Nicola S."/>
        </authorList>
    </citation>
    <scope>NUCLEOTIDE SEQUENCE [LARGE SCALE GENOMIC DNA]</scope>
    <source>
        <strain evidence="3 4">DSM 44179</strain>
    </source>
</reference>
<sequence>MRYVGGVLGWAVVAAAAATLAGCGGQTSGAGPVLPQRPDNTSVTFPSATTPTLPCNEKVCISPAPRTPNTARRTATATKSDTAATETVTVTETAPATSPRH</sequence>
<evidence type="ECO:0000313" key="4">
    <source>
        <dbReference type="Proteomes" id="UP000193484"/>
    </source>
</evidence>
<comment type="caution">
    <text evidence="3">The sequence shown here is derived from an EMBL/GenBank/DDBJ whole genome shotgun (WGS) entry which is preliminary data.</text>
</comment>
<accession>A0A1X1RJ91</accession>
<keyword evidence="4" id="KW-1185">Reference proteome</keyword>
<evidence type="ECO:0000256" key="2">
    <source>
        <dbReference type="SAM" id="SignalP"/>
    </source>
</evidence>
<feature type="region of interest" description="Disordered" evidence="1">
    <location>
        <begin position="59"/>
        <end position="101"/>
    </location>
</feature>
<proteinExistence type="predicted"/>
<dbReference type="EMBL" id="LQOJ01000018">
    <property type="protein sequence ID" value="ORV07674.1"/>
    <property type="molecule type" value="Genomic_DNA"/>
</dbReference>
<evidence type="ECO:0000313" key="3">
    <source>
        <dbReference type="EMBL" id="ORV07674.1"/>
    </source>
</evidence>
<protein>
    <recommendedName>
        <fullName evidence="5">Lipoprotein</fullName>
    </recommendedName>
</protein>
<evidence type="ECO:0000256" key="1">
    <source>
        <dbReference type="SAM" id="MobiDB-lite"/>
    </source>
</evidence>
<evidence type="ECO:0008006" key="5">
    <source>
        <dbReference type="Google" id="ProtNLM"/>
    </source>
</evidence>
<organism evidence="3 4">
    <name type="scientific">Mycolicibacterium fallax</name>
    <name type="common">Mycobacterium fallax</name>
    <dbReference type="NCBI Taxonomy" id="1793"/>
    <lineage>
        <taxon>Bacteria</taxon>
        <taxon>Bacillati</taxon>
        <taxon>Actinomycetota</taxon>
        <taxon>Actinomycetes</taxon>
        <taxon>Mycobacteriales</taxon>
        <taxon>Mycobacteriaceae</taxon>
        <taxon>Mycolicibacterium</taxon>
    </lineage>
</organism>
<feature type="compositionally biased region" description="Low complexity" evidence="1">
    <location>
        <begin position="63"/>
        <end position="101"/>
    </location>
</feature>